<protein>
    <recommendedName>
        <fullName evidence="2">Spore protein YkvP/CgeB glycosyl transferase-like domain-containing protein</fullName>
    </recommendedName>
</protein>
<dbReference type="Proteomes" id="UP001611580">
    <property type="component" value="Unassembled WGS sequence"/>
</dbReference>
<feature type="compositionally biased region" description="Acidic residues" evidence="1">
    <location>
        <begin position="14"/>
        <end position="25"/>
    </location>
</feature>
<evidence type="ECO:0000256" key="1">
    <source>
        <dbReference type="SAM" id="MobiDB-lite"/>
    </source>
</evidence>
<feature type="region of interest" description="Disordered" evidence="1">
    <location>
        <begin position="1"/>
        <end position="32"/>
    </location>
</feature>
<comment type="caution">
    <text evidence="3">The sequence shown here is derived from an EMBL/GenBank/DDBJ whole genome shotgun (WGS) entry which is preliminary data.</text>
</comment>
<dbReference type="Pfam" id="PF13524">
    <property type="entry name" value="Glyco_trans_1_2"/>
    <property type="match status" value="1"/>
</dbReference>
<name>A0ABW7XSS3_9MICO</name>
<dbReference type="InterPro" id="IPR055259">
    <property type="entry name" value="YkvP/CgeB_Glyco_trans-like"/>
</dbReference>
<feature type="region of interest" description="Disordered" evidence="1">
    <location>
        <begin position="108"/>
        <end position="148"/>
    </location>
</feature>
<reference evidence="3 4" key="1">
    <citation type="submission" date="2024-10" db="EMBL/GenBank/DDBJ databases">
        <title>The Natural Products Discovery Center: Release of the First 8490 Sequenced Strains for Exploring Actinobacteria Biosynthetic Diversity.</title>
        <authorList>
            <person name="Kalkreuter E."/>
            <person name="Kautsar S.A."/>
            <person name="Yang D."/>
            <person name="Bader C.D."/>
            <person name="Teijaro C.N."/>
            <person name="Fluegel L."/>
            <person name="Davis C.M."/>
            <person name="Simpson J.R."/>
            <person name="Lauterbach L."/>
            <person name="Steele A.D."/>
            <person name="Gui C."/>
            <person name="Meng S."/>
            <person name="Li G."/>
            <person name="Viehrig K."/>
            <person name="Ye F."/>
            <person name="Su P."/>
            <person name="Kiefer A.F."/>
            <person name="Nichols A."/>
            <person name="Cepeda A.J."/>
            <person name="Yan W."/>
            <person name="Fan B."/>
            <person name="Jiang Y."/>
            <person name="Adhikari A."/>
            <person name="Zheng C.-J."/>
            <person name="Schuster L."/>
            <person name="Cowan T.M."/>
            <person name="Smanski M.J."/>
            <person name="Chevrette M.G."/>
            <person name="De Carvalho L.P.S."/>
            <person name="Shen B."/>
        </authorList>
    </citation>
    <scope>NUCLEOTIDE SEQUENCE [LARGE SCALE GENOMIC DNA]</scope>
    <source>
        <strain evidence="3 4">NPDC019481</strain>
    </source>
</reference>
<sequence>MVQPPEGPATSSEVEQDSAAPEEESPAGTDAERILASGVFDVEWYQYQAGRTFADPAEAVGDYVSEGRKAGRSPHPLFFPSRFDPRRWSRSETDPLVTYLEGASGAWERSTSPLFDPAPADGSRRPDRAPLESLLQDGDPETLPLAPDGGWLRAGVTLPDVRDALRAQVTEPADDAAASWQDGPAVDTVPGLISVVVTDCTSTSDVLAALGAIDPVARATESRPEQPVEVVLLVPGGRRPSVGLALARLARWDVRVVPVRARAGTIAAVTAAVHGSRGEHTLVLSARNGFREGTLADWRAALSESGAAVVHPLVLNSRHLVRDAGIAYPPYGKDPVPFLGGMHPDSIDWPAPWFTVPGAPVPLLARTESVRAALGEGRSGDLWADVSLSQHVAAQEGRPVVVVPGLVGTQSSGTVVFDGSAQPEEDLLAFQKSWPRVPSGSADLYRSFGLAPVFLGVSALSAPERQRSWTRALWLPADGSAPGRAQVVEAPPALRWAIKTAAPSADRARQWGDFHFANSLADALRSLGQRAVVDYRSNDARFSSYADDVVLTLRGLFAVTLPTNVTSVAWVISHPDEVTARELGTYDLRYAASHSWARGVSSRWDLPVRPLLQCTDPNRFYIDDEPVPEVVGKALFVGNSRGEARPVVMHAAASGTPLAVYGEQWEEFLPPEAVAGTYVPNEILRRYYRSAAWALNDHWGDMRDLGFVSNRVFDVLASGGRLLTDEVEGLDEITRTVLPERGLARFSSAEDLSAVLAEPSEAWYDETSLRALSDYVRKEHSFGARAQILLEDVLAHRAAASVGT</sequence>
<feature type="domain" description="Spore protein YkvP/CgeB glycosyl transferase-like" evidence="2">
    <location>
        <begin position="653"/>
        <end position="790"/>
    </location>
</feature>
<dbReference type="RefSeq" id="WP_397408250.1">
    <property type="nucleotide sequence ID" value="NZ_JBIRYI010000025.1"/>
</dbReference>
<gene>
    <name evidence="3" type="ORF">ACH47X_26115</name>
</gene>
<keyword evidence="4" id="KW-1185">Reference proteome</keyword>
<evidence type="ECO:0000313" key="4">
    <source>
        <dbReference type="Proteomes" id="UP001611580"/>
    </source>
</evidence>
<evidence type="ECO:0000313" key="3">
    <source>
        <dbReference type="EMBL" id="MFI2490413.1"/>
    </source>
</evidence>
<organism evidence="3 4">
    <name type="scientific">Promicromonospora kroppenstedtii</name>
    <dbReference type="NCBI Taxonomy" id="440482"/>
    <lineage>
        <taxon>Bacteria</taxon>
        <taxon>Bacillati</taxon>
        <taxon>Actinomycetota</taxon>
        <taxon>Actinomycetes</taxon>
        <taxon>Micrococcales</taxon>
        <taxon>Promicromonosporaceae</taxon>
        <taxon>Promicromonospora</taxon>
    </lineage>
</organism>
<dbReference type="EMBL" id="JBIRYI010000025">
    <property type="protein sequence ID" value="MFI2490413.1"/>
    <property type="molecule type" value="Genomic_DNA"/>
</dbReference>
<proteinExistence type="predicted"/>
<evidence type="ECO:0000259" key="2">
    <source>
        <dbReference type="Pfam" id="PF13524"/>
    </source>
</evidence>
<accession>A0ABW7XSS3</accession>